<proteinExistence type="predicted"/>
<feature type="domain" description="Fatty acid hydroxylase" evidence="6">
    <location>
        <begin position="162"/>
        <end position="295"/>
    </location>
</feature>
<evidence type="ECO:0000259" key="6">
    <source>
        <dbReference type="Pfam" id="PF04116"/>
    </source>
</evidence>
<sequence length="347" mass="39011">MSLSTLFAPFTLPLASLFAIPFLSSTSTSLNLIFFSLTWTTLALSYSPLQLEFWAPLFLRTVLYLLPAALFLLLDLGIPSLMVEVKAQREWGLPARQKGGVRKVRRVVAWSVFNVVLAVGVQAGIEWFVTDVLKMRSLLVIKGNRWTLNHLPNPWTLIKHAAIGLVSRNILQYYIHQSILHSPNGGVLARWHKTWHHSVQVPYSFVAAYDHPVCYLVHRFLPLYIPAIIFRFHIMTYLLLLGAFSLEEVFTYSGYNVLPSTIMLKGMARRVDAHMMSEGKGNFGPLGVIDWFYGTTIGADVMNDLQQEMEKHNVQERTGKAIDDAGDAANGLAGKLKDRARKGKGKK</sequence>
<reference evidence="7 8" key="1">
    <citation type="journal article" date="2018" name="Sci. Rep.">
        <title>Comparative genomics provides insights into the lifestyle and reveals functional heterogeneity of dark septate endophytic fungi.</title>
        <authorList>
            <person name="Knapp D.G."/>
            <person name="Nemeth J.B."/>
            <person name="Barry K."/>
            <person name="Hainaut M."/>
            <person name="Henrissat B."/>
            <person name="Johnson J."/>
            <person name="Kuo A."/>
            <person name="Lim J.H.P."/>
            <person name="Lipzen A."/>
            <person name="Nolan M."/>
            <person name="Ohm R.A."/>
            <person name="Tamas L."/>
            <person name="Grigoriev I.V."/>
            <person name="Spatafora J.W."/>
            <person name="Nagy L.G."/>
            <person name="Kovacs G.M."/>
        </authorList>
    </citation>
    <scope>NUCLEOTIDE SEQUENCE [LARGE SCALE GENOMIC DNA]</scope>
    <source>
        <strain evidence="7 8">DSE2036</strain>
    </source>
</reference>
<keyword evidence="2 5" id="KW-0812">Transmembrane</keyword>
<evidence type="ECO:0000256" key="2">
    <source>
        <dbReference type="ARBA" id="ARBA00022692"/>
    </source>
</evidence>
<evidence type="ECO:0000256" key="5">
    <source>
        <dbReference type="SAM" id="Phobius"/>
    </source>
</evidence>
<dbReference type="PANTHER" id="PTHR11863">
    <property type="entry name" value="STEROL DESATURASE"/>
    <property type="match status" value="1"/>
</dbReference>
<keyword evidence="4 5" id="KW-0472">Membrane</keyword>
<dbReference type="GO" id="GO:0005506">
    <property type="term" value="F:iron ion binding"/>
    <property type="evidence" value="ECO:0007669"/>
    <property type="project" value="InterPro"/>
</dbReference>
<dbReference type="OrthoDB" id="408954at2759"/>
<name>A0A2V1DY96_9PLEO</name>
<dbReference type="GO" id="GO:0016020">
    <property type="term" value="C:membrane"/>
    <property type="evidence" value="ECO:0007669"/>
    <property type="project" value="UniProtKB-SubCell"/>
</dbReference>
<dbReference type="InterPro" id="IPR050307">
    <property type="entry name" value="Sterol_Desaturase_Related"/>
</dbReference>
<evidence type="ECO:0000256" key="1">
    <source>
        <dbReference type="ARBA" id="ARBA00004370"/>
    </source>
</evidence>
<dbReference type="Proteomes" id="UP000244855">
    <property type="component" value="Unassembled WGS sequence"/>
</dbReference>
<keyword evidence="3 5" id="KW-1133">Transmembrane helix</keyword>
<dbReference type="Pfam" id="PF04116">
    <property type="entry name" value="FA_hydroxylase"/>
    <property type="match status" value="1"/>
</dbReference>
<evidence type="ECO:0000256" key="4">
    <source>
        <dbReference type="ARBA" id="ARBA00023136"/>
    </source>
</evidence>
<keyword evidence="8" id="KW-1185">Reference proteome</keyword>
<dbReference type="STRING" id="97972.A0A2V1DY96"/>
<feature type="transmembrane region" description="Helical" evidence="5">
    <location>
        <begin position="107"/>
        <end position="129"/>
    </location>
</feature>
<dbReference type="GO" id="GO:0016491">
    <property type="term" value="F:oxidoreductase activity"/>
    <property type="evidence" value="ECO:0007669"/>
    <property type="project" value="InterPro"/>
</dbReference>
<dbReference type="AlphaFoldDB" id="A0A2V1DY96"/>
<feature type="transmembrane region" description="Helical" evidence="5">
    <location>
        <begin position="223"/>
        <end position="244"/>
    </location>
</feature>
<gene>
    <name evidence="7" type="ORF">DM02DRAFT_612404</name>
</gene>
<dbReference type="GO" id="GO:0008610">
    <property type="term" value="P:lipid biosynthetic process"/>
    <property type="evidence" value="ECO:0007669"/>
    <property type="project" value="InterPro"/>
</dbReference>
<dbReference type="EMBL" id="KZ805334">
    <property type="protein sequence ID" value="PVI03161.1"/>
    <property type="molecule type" value="Genomic_DNA"/>
</dbReference>
<organism evidence="7 8">
    <name type="scientific">Periconia macrospinosa</name>
    <dbReference type="NCBI Taxonomy" id="97972"/>
    <lineage>
        <taxon>Eukaryota</taxon>
        <taxon>Fungi</taxon>
        <taxon>Dikarya</taxon>
        <taxon>Ascomycota</taxon>
        <taxon>Pezizomycotina</taxon>
        <taxon>Dothideomycetes</taxon>
        <taxon>Pleosporomycetidae</taxon>
        <taxon>Pleosporales</taxon>
        <taxon>Massarineae</taxon>
        <taxon>Periconiaceae</taxon>
        <taxon>Periconia</taxon>
    </lineage>
</organism>
<evidence type="ECO:0000313" key="8">
    <source>
        <dbReference type="Proteomes" id="UP000244855"/>
    </source>
</evidence>
<evidence type="ECO:0000313" key="7">
    <source>
        <dbReference type="EMBL" id="PVI03161.1"/>
    </source>
</evidence>
<feature type="transmembrane region" description="Helical" evidence="5">
    <location>
        <begin position="29"/>
        <end position="49"/>
    </location>
</feature>
<dbReference type="InterPro" id="IPR006694">
    <property type="entry name" value="Fatty_acid_hydroxylase"/>
</dbReference>
<accession>A0A2V1DY96</accession>
<protein>
    <recommendedName>
        <fullName evidence="6">Fatty acid hydroxylase domain-containing protein</fullName>
    </recommendedName>
</protein>
<feature type="transmembrane region" description="Helical" evidence="5">
    <location>
        <begin position="61"/>
        <end position="83"/>
    </location>
</feature>
<evidence type="ECO:0000256" key="3">
    <source>
        <dbReference type="ARBA" id="ARBA00022989"/>
    </source>
</evidence>
<comment type="subcellular location">
    <subcellularLocation>
        <location evidence="1">Membrane</location>
    </subcellularLocation>
</comment>